<accession>A0A6A6QTU9</accession>
<protein>
    <submittedName>
        <fullName evidence="1">Uncharacterized protein</fullName>
    </submittedName>
</protein>
<gene>
    <name evidence="1" type="ORF">BU16DRAFT_461387</name>
</gene>
<dbReference type="AlphaFoldDB" id="A0A6A6QTU9"/>
<organism evidence="1 2">
    <name type="scientific">Lophium mytilinum</name>
    <dbReference type="NCBI Taxonomy" id="390894"/>
    <lineage>
        <taxon>Eukaryota</taxon>
        <taxon>Fungi</taxon>
        <taxon>Dikarya</taxon>
        <taxon>Ascomycota</taxon>
        <taxon>Pezizomycotina</taxon>
        <taxon>Dothideomycetes</taxon>
        <taxon>Pleosporomycetidae</taxon>
        <taxon>Mytilinidiales</taxon>
        <taxon>Mytilinidiaceae</taxon>
        <taxon>Lophium</taxon>
    </lineage>
</organism>
<keyword evidence="2" id="KW-1185">Reference proteome</keyword>
<dbReference type="EMBL" id="MU004189">
    <property type="protein sequence ID" value="KAF2495153.1"/>
    <property type="molecule type" value="Genomic_DNA"/>
</dbReference>
<dbReference type="PANTHER" id="PTHR38846:SF1">
    <property type="entry name" value="C3H1-TYPE DOMAIN-CONTAINING PROTEIN"/>
    <property type="match status" value="1"/>
</dbReference>
<proteinExistence type="predicted"/>
<dbReference type="Proteomes" id="UP000799750">
    <property type="component" value="Unassembled WGS sequence"/>
</dbReference>
<name>A0A6A6QTU9_9PEZI</name>
<evidence type="ECO:0000313" key="1">
    <source>
        <dbReference type="EMBL" id="KAF2495153.1"/>
    </source>
</evidence>
<sequence>MTFFSSFDDFMVDTSKSEEINFGLLGLKRGWRLNSKAWRRNWRACFGYEAYGGDAALSKLESWQALCSEVSIEPIPQSITQCRKALARVNVNICDLLDCRRTGGKVHLFRTKWQLIRYTHLKKRMFPKEAAKEDGFLRALLKNIF</sequence>
<evidence type="ECO:0000313" key="2">
    <source>
        <dbReference type="Proteomes" id="UP000799750"/>
    </source>
</evidence>
<dbReference type="PANTHER" id="PTHR38846">
    <property type="entry name" value="C3H1-TYPE DOMAIN-CONTAINING PROTEIN"/>
    <property type="match status" value="1"/>
</dbReference>
<dbReference type="OrthoDB" id="6105938at2759"/>
<reference evidence="1" key="1">
    <citation type="journal article" date="2020" name="Stud. Mycol.">
        <title>101 Dothideomycetes genomes: a test case for predicting lifestyles and emergence of pathogens.</title>
        <authorList>
            <person name="Haridas S."/>
            <person name="Albert R."/>
            <person name="Binder M."/>
            <person name="Bloem J."/>
            <person name="Labutti K."/>
            <person name="Salamov A."/>
            <person name="Andreopoulos B."/>
            <person name="Baker S."/>
            <person name="Barry K."/>
            <person name="Bills G."/>
            <person name="Bluhm B."/>
            <person name="Cannon C."/>
            <person name="Castanera R."/>
            <person name="Culley D."/>
            <person name="Daum C."/>
            <person name="Ezra D."/>
            <person name="Gonzalez J."/>
            <person name="Henrissat B."/>
            <person name="Kuo A."/>
            <person name="Liang C."/>
            <person name="Lipzen A."/>
            <person name="Lutzoni F."/>
            <person name="Magnuson J."/>
            <person name="Mondo S."/>
            <person name="Nolan M."/>
            <person name="Ohm R."/>
            <person name="Pangilinan J."/>
            <person name="Park H.-J."/>
            <person name="Ramirez L."/>
            <person name="Alfaro M."/>
            <person name="Sun H."/>
            <person name="Tritt A."/>
            <person name="Yoshinaga Y."/>
            <person name="Zwiers L.-H."/>
            <person name="Turgeon B."/>
            <person name="Goodwin S."/>
            <person name="Spatafora J."/>
            <person name="Crous P."/>
            <person name="Grigoriev I."/>
        </authorList>
    </citation>
    <scope>NUCLEOTIDE SEQUENCE</scope>
    <source>
        <strain evidence="1">CBS 269.34</strain>
    </source>
</reference>